<dbReference type="AlphaFoldDB" id="A0A5C3KDB0"/>
<dbReference type="STRING" id="230819.A0A5C3KDB0"/>
<accession>A0A5C3KDB0</accession>
<keyword evidence="2" id="KW-1185">Reference proteome</keyword>
<protein>
    <submittedName>
        <fullName evidence="1">Uncharacterized protein</fullName>
    </submittedName>
</protein>
<organism evidence="1 2">
    <name type="scientific">Coprinopsis marcescibilis</name>
    <name type="common">Agaric fungus</name>
    <name type="synonym">Psathyrella marcescibilis</name>
    <dbReference type="NCBI Taxonomy" id="230819"/>
    <lineage>
        <taxon>Eukaryota</taxon>
        <taxon>Fungi</taxon>
        <taxon>Dikarya</taxon>
        <taxon>Basidiomycota</taxon>
        <taxon>Agaricomycotina</taxon>
        <taxon>Agaricomycetes</taxon>
        <taxon>Agaricomycetidae</taxon>
        <taxon>Agaricales</taxon>
        <taxon>Agaricineae</taxon>
        <taxon>Psathyrellaceae</taxon>
        <taxon>Coprinopsis</taxon>
    </lineage>
</organism>
<reference evidence="1 2" key="1">
    <citation type="journal article" date="2019" name="Nat. Ecol. Evol.">
        <title>Megaphylogeny resolves global patterns of mushroom evolution.</title>
        <authorList>
            <person name="Varga T."/>
            <person name="Krizsan K."/>
            <person name="Foldi C."/>
            <person name="Dima B."/>
            <person name="Sanchez-Garcia M."/>
            <person name="Sanchez-Ramirez S."/>
            <person name="Szollosi G.J."/>
            <person name="Szarkandi J.G."/>
            <person name="Papp V."/>
            <person name="Albert L."/>
            <person name="Andreopoulos W."/>
            <person name="Angelini C."/>
            <person name="Antonin V."/>
            <person name="Barry K.W."/>
            <person name="Bougher N.L."/>
            <person name="Buchanan P."/>
            <person name="Buyck B."/>
            <person name="Bense V."/>
            <person name="Catcheside P."/>
            <person name="Chovatia M."/>
            <person name="Cooper J."/>
            <person name="Damon W."/>
            <person name="Desjardin D."/>
            <person name="Finy P."/>
            <person name="Geml J."/>
            <person name="Haridas S."/>
            <person name="Hughes K."/>
            <person name="Justo A."/>
            <person name="Karasinski D."/>
            <person name="Kautmanova I."/>
            <person name="Kiss B."/>
            <person name="Kocsube S."/>
            <person name="Kotiranta H."/>
            <person name="LaButti K.M."/>
            <person name="Lechner B.E."/>
            <person name="Liimatainen K."/>
            <person name="Lipzen A."/>
            <person name="Lukacs Z."/>
            <person name="Mihaltcheva S."/>
            <person name="Morgado L.N."/>
            <person name="Niskanen T."/>
            <person name="Noordeloos M.E."/>
            <person name="Ohm R.A."/>
            <person name="Ortiz-Santana B."/>
            <person name="Ovrebo C."/>
            <person name="Racz N."/>
            <person name="Riley R."/>
            <person name="Savchenko A."/>
            <person name="Shiryaev A."/>
            <person name="Soop K."/>
            <person name="Spirin V."/>
            <person name="Szebenyi C."/>
            <person name="Tomsovsky M."/>
            <person name="Tulloss R.E."/>
            <person name="Uehling J."/>
            <person name="Grigoriev I.V."/>
            <person name="Vagvolgyi C."/>
            <person name="Papp T."/>
            <person name="Martin F.M."/>
            <person name="Miettinen O."/>
            <person name="Hibbett D.S."/>
            <person name="Nagy L.G."/>
        </authorList>
    </citation>
    <scope>NUCLEOTIDE SEQUENCE [LARGE SCALE GENOMIC DNA]</scope>
    <source>
        <strain evidence="1 2">CBS 121175</strain>
    </source>
</reference>
<dbReference type="EMBL" id="ML210458">
    <property type="protein sequence ID" value="TFK17832.1"/>
    <property type="molecule type" value="Genomic_DNA"/>
</dbReference>
<proteinExistence type="predicted"/>
<evidence type="ECO:0000313" key="2">
    <source>
        <dbReference type="Proteomes" id="UP000307440"/>
    </source>
</evidence>
<feature type="non-terminal residue" evidence="1">
    <location>
        <position position="1"/>
    </location>
</feature>
<sequence length="110" mass="13036">KDHGLRWSELLQLLYWDPIKYTLINTMHAFYLRICNIHVHEVWGMDTRLVDGDGITFDPKKNEPTSWEMNHASFVLCHGSISRLNKLRVGVVLRHWIWDHRSNIHFSSAL</sequence>
<evidence type="ECO:0000313" key="1">
    <source>
        <dbReference type="EMBL" id="TFK17832.1"/>
    </source>
</evidence>
<dbReference type="OrthoDB" id="3039677at2759"/>
<name>A0A5C3KDB0_COPMA</name>
<dbReference type="Proteomes" id="UP000307440">
    <property type="component" value="Unassembled WGS sequence"/>
</dbReference>
<gene>
    <name evidence="1" type="ORF">FA15DRAFT_604339</name>
</gene>